<evidence type="ECO:0000313" key="2">
    <source>
        <dbReference type="Proteomes" id="UP001610432"/>
    </source>
</evidence>
<comment type="caution">
    <text evidence="1">The sequence shown here is derived from an EMBL/GenBank/DDBJ whole genome shotgun (WGS) entry which is preliminary data.</text>
</comment>
<accession>A0ABR4LJK1</accession>
<evidence type="ECO:0000313" key="1">
    <source>
        <dbReference type="EMBL" id="KAL2864299.1"/>
    </source>
</evidence>
<dbReference type="EMBL" id="JBFXLQ010000042">
    <property type="protein sequence ID" value="KAL2864299.1"/>
    <property type="molecule type" value="Genomic_DNA"/>
</dbReference>
<gene>
    <name evidence="1" type="ORF">BJX67DRAFT_383959</name>
</gene>
<reference evidence="1 2" key="1">
    <citation type="submission" date="2024-07" db="EMBL/GenBank/DDBJ databases">
        <title>Section-level genome sequencing and comparative genomics of Aspergillus sections Usti and Cavernicolus.</title>
        <authorList>
            <consortium name="Lawrence Berkeley National Laboratory"/>
            <person name="Nybo J.L."/>
            <person name="Vesth T.C."/>
            <person name="Theobald S."/>
            <person name="Frisvad J.C."/>
            <person name="Larsen T.O."/>
            <person name="Kjaerboelling I."/>
            <person name="Rothschild-Mancinelli K."/>
            <person name="Lyhne E.K."/>
            <person name="Kogle M.E."/>
            <person name="Barry K."/>
            <person name="Clum A."/>
            <person name="Na H."/>
            <person name="Ledsgaard L."/>
            <person name="Lin J."/>
            <person name="Lipzen A."/>
            <person name="Kuo A."/>
            <person name="Riley R."/>
            <person name="Mondo S."/>
            <person name="Labutti K."/>
            <person name="Haridas S."/>
            <person name="Pangalinan J."/>
            <person name="Salamov A.A."/>
            <person name="Simmons B.A."/>
            <person name="Magnuson J.K."/>
            <person name="Chen J."/>
            <person name="Drula E."/>
            <person name="Henrissat B."/>
            <person name="Wiebenga A."/>
            <person name="Lubbers R.J."/>
            <person name="Gomes A.C."/>
            <person name="Macurrencykelacurrency M.R."/>
            <person name="Stajich J."/>
            <person name="Grigoriev I.V."/>
            <person name="Mortensen U.H."/>
            <person name="De Vries R.P."/>
            <person name="Baker S.E."/>
            <person name="Andersen M.R."/>
        </authorList>
    </citation>
    <scope>NUCLEOTIDE SEQUENCE [LARGE SCALE GENOMIC DNA]</scope>
    <source>
        <strain evidence="1 2">CBS 449.75</strain>
    </source>
</reference>
<name>A0ABR4LJK1_9EURO</name>
<organism evidence="1 2">
    <name type="scientific">Aspergillus lucknowensis</name>
    <dbReference type="NCBI Taxonomy" id="176173"/>
    <lineage>
        <taxon>Eukaryota</taxon>
        <taxon>Fungi</taxon>
        <taxon>Dikarya</taxon>
        <taxon>Ascomycota</taxon>
        <taxon>Pezizomycotina</taxon>
        <taxon>Eurotiomycetes</taxon>
        <taxon>Eurotiomycetidae</taxon>
        <taxon>Eurotiales</taxon>
        <taxon>Aspergillaceae</taxon>
        <taxon>Aspergillus</taxon>
        <taxon>Aspergillus subgen. Nidulantes</taxon>
    </lineage>
</organism>
<dbReference type="RefSeq" id="XP_070883278.1">
    <property type="nucleotide sequence ID" value="XM_071033572.1"/>
</dbReference>
<dbReference type="Proteomes" id="UP001610432">
    <property type="component" value="Unassembled WGS sequence"/>
</dbReference>
<sequence length="163" mass="18013">MNINTHTHIILQSSQLIIHSKPYPHLAALSHPPNLKYLELNAPNTHALRYGQPPANPWLDRATMQDIFQSLFKQTVGQLTNLGIKLGDWEEFLKTPRRDTVSRSEAVYAAYNRQEASAGPGTAAAAAGPCATTSKYMDVDVLFSRIRDKAFAGVVEDDLVNDP</sequence>
<proteinExistence type="predicted"/>
<dbReference type="GeneID" id="98148644"/>
<protein>
    <submittedName>
        <fullName evidence="1">Uncharacterized protein</fullName>
    </submittedName>
</protein>
<keyword evidence="2" id="KW-1185">Reference proteome</keyword>